<comment type="caution">
    <text evidence="1">The sequence shown here is derived from an EMBL/GenBank/DDBJ whole genome shotgun (WGS) entry which is preliminary data.</text>
</comment>
<dbReference type="RefSeq" id="WP_110471256.1">
    <property type="nucleotide sequence ID" value="NZ_QJSP01000012.1"/>
</dbReference>
<keyword evidence="2" id="KW-1185">Reference proteome</keyword>
<dbReference type="OrthoDB" id="4377297at2"/>
<accession>A0A318RX68</accession>
<sequence length="276" mass="28774">MQVTLPAIAFGGSARSCPIPAAVDPFSTWLRAVALGGTGRYAAAATELERLDVSGVDDALRSLALSTRAAHRRQAGRHHLAVADDAKALFFAAGPIRADPTLEGGGRRTAALCDALTGLAADNLGRGMFGASGRLLDRVERTLDGRGRHPGGDWIWDGRVELRLRWVRAELAMFTGDAAGADRHARDAVAMSAGCPSIRHVIKTDLIAAAAVATGGDVGQAMERASRVSDLAREHGQLPLEWAAAKLLAGIGAGAQWSTQAEHLGARLKVQGAALD</sequence>
<dbReference type="EMBL" id="QJSP01000012">
    <property type="protein sequence ID" value="PYE14611.1"/>
    <property type="molecule type" value="Genomic_DNA"/>
</dbReference>
<dbReference type="Proteomes" id="UP000247591">
    <property type="component" value="Unassembled WGS sequence"/>
</dbReference>
<name>A0A318RX68_WILLI</name>
<gene>
    <name evidence="1" type="ORF">DFR67_11272</name>
</gene>
<evidence type="ECO:0000313" key="2">
    <source>
        <dbReference type="Proteomes" id="UP000247591"/>
    </source>
</evidence>
<reference evidence="1 2" key="1">
    <citation type="submission" date="2018-06" db="EMBL/GenBank/DDBJ databases">
        <title>Genomic Encyclopedia of Type Strains, Phase IV (KMG-IV): sequencing the most valuable type-strain genomes for metagenomic binning, comparative biology and taxonomic classification.</title>
        <authorList>
            <person name="Goeker M."/>
        </authorList>
    </citation>
    <scope>NUCLEOTIDE SEQUENCE [LARGE SCALE GENOMIC DNA]</scope>
    <source>
        <strain evidence="1 2">DSM 45521</strain>
    </source>
</reference>
<proteinExistence type="predicted"/>
<organism evidence="1 2">
    <name type="scientific">Williamsia limnetica</name>
    <dbReference type="NCBI Taxonomy" id="882452"/>
    <lineage>
        <taxon>Bacteria</taxon>
        <taxon>Bacillati</taxon>
        <taxon>Actinomycetota</taxon>
        <taxon>Actinomycetes</taxon>
        <taxon>Mycobacteriales</taxon>
        <taxon>Nocardiaceae</taxon>
        <taxon>Williamsia</taxon>
    </lineage>
</organism>
<dbReference type="AlphaFoldDB" id="A0A318RX68"/>
<protein>
    <submittedName>
        <fullName evidence="1">Uncharacterized protein</fullName>
    </submittedName>
</protein>
<evidence type="ECO:0000313" key="1">
    <source>
        <dbReference type="EMBL" id="PYE14611.1"/>
    </source>
</evidence>